<feature type="domain" description="Histidine kinase/HSP90-like ATPase" evidence="6">
    <location>
        <begin position="27"/>
        <end position="182"/>
    </location>
</feature>
<dbReference type="InterPro" id="IPR037196">
    <property type="entry name" value="HSP90_C"/>
</dbReference>
<evidence type="ECO:0000313" key="7">
    <source>
        <dbReference type="EMBL" id="KAJ9173867.1"/>
    </source>
</evidence>
<dbReference type="Gene3D" id="3.30.565.10">
    <property type="entry name" value="Histidine kinase-like ATPase, C-terminal domain"/>
    <property type="match status" value="1"/>
</dbReference>
<reference evidence="7" key="1">
    <citation type="journal article" date="2023" name="Plant Biotechnol. J.">
        <title>Chromosome-level wild Hevea brasiliensis genome provides new tools for genomic-assisted breeding and valuable loci to elevate rubber yield.</title>
        <authorList>
            <person name="Cheng H."/>
            <person name="Song X."/>
            <person name="Hu Y."/>
            <person name="Wu T."/>
            <person name="Yang Q."/>
            <person name="An Z."/>
            <person name="Feng S."/>
            <person name="Deng Z."/>
            <person name="Wu W."/>
            <person name="Zeng X."/>
            <person name="Tu M."/>
            <person name="Wang X."/>
            <person name="Huang H."/>
        </authorList>
    </citation>
    <scope>NUCLEOTIDE SEQUENCE</scope>
    <source>
        <strain evidence="7">MT/VB/25A 57/8</strain>
    </source>
</reference>
<dbReference type="InterPro" id="IPR019805">
    <property type="entry name" value="Heat_shock_protein_90_CS"/>
</dbReference>
<dbReference type="HAMAP" id="MF_00505">
    <property type="entry name" value="HSP90"/>
    <property type="match status" value="1"/>
</dbReference>
<dbReference type="PRINTS" id="PR00775">
    <property type="entry name" value="HEATSHOCK90"/>
</dbReference>
<name>A0ABQ9M0W5_HEVBR</name>
<dbReference type="NCBIfam" id="NF003555">
    <property type="entry name" value="PRK05218.1"/>
    <property type="match status" value="1"/>
</dbReference>
<evidence type="ECO:0000256" key="5">
    <source>
        <dbReference type="SAM" id="MobiDB-lite"/>
    </source>
</evidence>
<dbReference type="InterPro" id="IPR020568">
    <property type="entry name" value="Ribosomal_Su5_D2-typ_SF"/>
</dbReference>
<comment type="caution">
    <text evidence="7">The sequence shown here is derived from an EMBL/GenBank/DDBJ whole genome shotgun (WGS) entry which is preliminary data.</text>
</comment>
<feature type="compositionally biased region" description="Acidic residues" evidence="5">
    <location>
        <begin position="673"/>
        <end position="690"/>
    </location>
</feature>
<dbReference type="Pfam" id="PF00183">
    <property type="entry name" value="HSP90"/>
    <property type="match status" value="1"/>
</dbReference>
<dbReference type="Pfam" id="PF13589">
    <property type="entry name" value="HATPase_c_3"/>
    <property type="match status" value="1"/>
</dbReference>
<dbReference type="PIRSF" id="PIRSF002583">
    <property type="entry name" value="Hsp90"/>
    <property type="match status" value="1"/>
</dbReference>
<organism evidence="7 8">
    <name type="scientific">Hevea brasiliensis</name>
    <name type="common">Para rubber tree</name>
    <name type="synonym">Siphonia brasiliensis</name>
    <dbReference type="NCBI Taxonomy" id="3981"/>
    <lineage>
        <taxon>Eukaryota</taxon>
        <taxon>Viridiplantae</taxon>
        <taxon>Streptophyta</taxon>
        <taxon>Embryophyta</taxon>
        <taxon>Tracheophyta</taxon>
        <taxon>Spermatophyta</taxon>
        <taxon>Magnoliopsida</taxon>
        <taxon>eudicotyledons</taxon>
        <taxon>Gunneridae</taxon>
        <taxon>Pentapetalae</taxon>
        <taxon>rosids</taxon>
        <taxon>fabids</taxon>
        <taxon>Malpighiales</taxon>
        <taxon>Euphorbiaceae</taxon>
        <taxon>Crotonoideae</taxon>
        <taxon>Micrandreae</taxon>
        <taxon>Hevea</taxon>
    </lineage>
</organism>
<dbReference type="Gene3D" id="3.30.230.80">
    <property type="match status" value="1"/>
</dbReference>
<evidence type="ECO:0000313" key="8">
    <source>
        <dbReference type="Proteomes" id="UP001174677"/>
    </source>
</evidence>
<dbReference type="InterPro" id="IPR020575">
    <property type="entry name" value="Hsp90_N"/>
</dbReference>
<keyword evidence="8" id="KW-1185">Reference proteome</keyword>
<sequence length="699" mass="80173">MAETETFAFQAEINQLLSLIINTFYSNKEIFLRELISNASDALDKIRFESLTDKSKLDAQPEFFIHIIPDKTNNTLSIIDSGIGMTKADLVNNLGTIARSGTKEFVEALAAGEDVSMIGQFGVGFYSAYLVAEKVIVTSKHNDDEQYVWESQAGGSFTVTRDNSGENLGRGTKITLFLKEDQLEYLEEGRLKDLIKKHSEFISYRIELWIEKTIEKEISDDEDEEEKKDEEGKVEDVDEEKEKEEKKKKKIKELSHEWSLVNKQKPIWMRKPEEISKEEYSAFYKSLTNDWEEHLAVKHFSVEGQLEFKAILFAPKRAPFDLFDTRKKPNNIKLYVRRVFIMDNCEELIPEYLGFVKGIVDSEDLPLNISREMLQQNKILKVIRKNLVKKCIELFFEIAENKEDYNKFYEAFSKNLKLGIHEDSQNKSKLAELLRYHSTKSGDEMTSLKDYVTRMKDGQNDIYYITGESKKAVENSPFLEKLKKKGYEVLFMVDAIDEYAVGQLKEFEGKKLVSATKEGLKIDESEDEKERKEELKQKFEGLCKVIKDVLGDRVEKVVVSDRVVDSPCCLVTGEYGWTANMERIMRAQALRDNSMAGYMSSKKTMEINPENPIMDELRKRADADKNDKSVKDLVLLLFETALLTSGFSLDDPNTFGNRIHRMLKLGLSIDEDAGEGDADMPALEEADADAEGSKMEEVD</sequence>
<evidence type="ECO:0000256" key="2">
    <source>
        <dbReference type="ARBA" id="ARBA00022741"/>
    </source>
</evidence>
<proteinExistence type="inferred from homology"/>
<protein>
    <recommendedName>
        <fullName evidence="6">Histidine kinase/HSP90-like ATPase domain-containing protein</fullName>
    </recommendedName>
</protein>
<evidence type="ECO:0000256" key="3">
    <source>
        <dbReference type="ARBA" id="ARBA00022840"/>
    </source>
</evidence>
<dbReference type="PROSITE" id="PS00298">
    <property type="entry name" value="HSP90"/>
    <property type="match status" value="1"/>
</dbReference>
<keyword evidence="3" id="KW-0067">ATP-binding</keyword>
<feature type="region of interest" description="Disordered" evidence="5">
    <location>
        <begin position="219"/>
        <end position="246"/>
    </location>
</feature>
<dbReference type="InterPro" id="IPR003594">
    <property type="entry name" value="HATPase_dom"/>
</dbReference>
<dbReference type="SMART" id="SM00387">
    <property type="entry name" value="HATPase_c"/>
    <property type="match status" value="1"/>
</dbReference>
<dbReference type="CDD" id="cd16927">
    <property type="entry name" value="HATPase_Hsp90-like"/>
    <property type="match status" value="1"/>
</dbReference>
<feature type="region of interest" description="Disordered" evidence="5">
    <location>
        <begin position="673"/>
        <end position="699"/>
    </location>
</feature>
<evidence type="ECO:0000256" key="1">
    <source>
        <dbReference type="ARBA" id="ARBA00008239"/>
    </source>
</evidence>
<dbReference type="SUPFAM" id="SSF55874">
    <property type="entry name" value="ATPase domain of HSP90 chaperone/DNA topoisomerase II/histidine kinase"/>
    <property type="match status" value="1"/>
</dbReference>
<dbReference type="EMBL" id="JARPOI010000009">
    <property type="protein sequence ID" value="KAJ9173867.1"/>
    <property type="molecule type" value="Genomic_DNA"/>
</dbReference>
<dbReference type="InterPro" id="IPR036890">
    <property type="entry name" value="HATPase_C_sf"/>
</dbReference>
<dbReference type="Gene3D" id="3.40.50.11260">
    <property type="match status" value="1"/>
</dbReference>
<gene>
    <name evidence="7" type="ORF">P3X46_016960</name>
</gene>
<comment type="similarity">
    <text evidence="1">Belongs to the heat shock protein 90 family.</text>
</comment>
<dbReference type="PANTHER" id="PTHR11528">
    <property type="entry name" value="HEAT SHOCK PROTEIN 90 FAMILY MEMBER"/>
    <property type="match status" value="1"/>
</dbReference>
<accession>A0ABQ9M0W5</accession>
<evidence type="ECO:0000256" key="4">
    <source>
        <dbReference type="ARBA" id="ARBA00023186"/>
    </source>
</evidence>
<keyword evidence="4" id="KW-0143">Chaperone</keyword>
<evidence type="ECO:0000259" key="6">
    <source>
        <dbReference type="SMART" id="SM00387"/>
    </source>
</evidence>
<dbReference type="InterPro" id="IPR001404">
    <property type="entry name" value="Hsp90_fam"/>
</dbReference>
<dbReference type="Proteomes" id="UP001174677">
    <property type="component" value="Chromosome 9"/>
</dbReference>
<keyword evidence="2" id="KW-0547">Nucleotide-binding</keyword>
<dbReference type="Gene3D" id="1.20.120.790">
    <property type="entry name" value="Heat shock protein 90, C-terminal domain"/>
    <property type="match status" value="1"/>
</dbReference>
<dbReference type="SUPFAM" id="SSF110942">
    <property type="entry name" value="HSP90 C-terminal domain"/>
    <property type="match status" value="1"/>
</dbReference>
<feature type="compositionally biased region" description="Acidic residues" evidence="5">
    <location>
        <begin position="219"/>
        <end position="228"/>
    </location>
</feature>
<dbReference type="SUPFAM" id="SSF54211">
    <property type="entry name" value="Ribosomal protein S5 domain 2-like"/>
    <property type="match status" value="1"/>
</dbReference>